<keyword evidence="3 4" id="KW-0560">Oxidoreductase</keyword>
<evidence type="ECO:0000256" key="3">
    <source>
        <dbReference type="ARBA" id="ARBA00023002"/>
    </source>
</evidence>
<keyword evidence="4" id="KW-0028">Amino-acid biosynthesis</keyword>
<feature type="domain" description="Pyrroline-5-carboxylate reductase dimerisation" evidence="8">
    <location>
        <begin position="168"/>
        <end position="274"/>
    </location>
</feature>
<evidence type="ECO:0000259" key="8">
    <source>
        <dbReference type="Pfam" id="PF14748"/>
    </source>
</evidence>
<name>A0A9W6IK23_9PROT</name>
<feature type="domain" description="Pyrroline-5-carboxylate reductase catalytic N-terminal" evidence="7">
    <location>
        <begin position="6"/>
        <end position="106"/>
    </location>
</feature>
<comment type="similarity">
    <text evidence="1 4">Belongs to the pyrroline-5-carboxylate reductase family.</text>
</comment>
<evidence type="ECO:0000256" key="2">
    <source>
        <dbReference type="ARBA" id="ARBA00022857"/>
    </source>
</evidence>
<dbReference type="EC" id="1.5.1.2" evidence="4 5"/>
<evidence type="ECO:0000256" key="5">
    <source>
        <dbReference type="NCBIfam" id="TIGR00112"/>
    </source>
</evidence>
<accession>A0A9W6IK23</accession>
<dbReference type="NCBIfam" id="TIGR00112">
    <property type="entry name" value="proC"/>
    <property type="match status" value="1"/>
</dbReference>
<dbReference type="GO" id="GO:0055129">
    <property type="term" value="P:L-proline biosynthetic process"/>
    <property type="evidence" value="ECO:0007669"/>
    <property type="project" value="UniProtKB-UniRule"/>
</dbReference>
<evidence type="ECO:0000313" key="9">
    <source>
        <dbReference type="EMBL" id="GLK51368.1"/>
    </source>
</evidence>
<dbReference type="InterPro" id="IPR000304">
    <property type="entry name" value="Pyrroline-COOH_reductase"/>
</dbReference>
<dbReference type="Proteomes" id="UP001143486">
    <property type="component" value="Unassembled WGS sequence"/>
</dbReference>
<dbReference type="PANTHER" id="PTHR11645:SF0">
    <property type="entry name" value="PYRROLINE-5-CARBOXYLATE REDUCTASE 3"/>
    <property type="match status" value="1"/>
</dbReference>
<comment type="catalytic activity">
    <reaction evidence="4">
        <text>L-proline + NAD(+) = (S)-1-pyrroline-5-carboxylate + NADH + 2 H(+)</text>
        <dbReference type="Rhea" id="RHEA:14105"/>
        <dbReference type="ChEBI" id="CHEBI:15378"/>
        <dbReference type="ChEBI" id="CHEBI:17388"/>
        <dbReference type="ChEBI" id="CHEBI:57540"/>
        <dbReference type="ChEBI" id="CHEBI:57945"/>
        <dbReference type="ChEBI" id="CHEBI:60039"/>
        <dbReference type="EC" id="1.5.1.2"/>
    </reaction>
</comment>
<evidence type="ECO:0000256" key="1">
    <source>
        <dbReference type="ARBA" id="ARBA00005525"/>
    </source>
</evidence>
<evidence type="ECO:0000256" key="4">
    <source>
        <dbReference type="HAMAP-Rule" id="MF_01925"/>
    </source>
</evidence>
<comment type="pathway">
    <text evidence="4">Amino-acid biosynthesis; L-proline biosynthesis; L-proline from L-glutamate 5-semialdehyde: step 1/1.</text>
</comment>
<dbReference type="HAMAP" id="MF_01925">
    <property type="entry name" value="P5C_reductase"/>
    <property type="match status" value="1"/>
</dbReference>
<evidence type="ECO:0000313" key="10">
    <source>
        <dbReference type="Proteomes" id="UP001143486"/>
    </source>
</evidence>
<dbReference type="InterPro" id="IPR036291">
    <property type="entry name" value="NAD(P)-bd_dom_sf"/>
</dbReference>
<gene>
    <name evidence="9" type="primary">proC_1</name>
    <name evidence="4" type="synonym">proC</name>
    <name evidence="9" type="ORF">GCM10017621_08760</name>
</gene>
<dbReference type="GO" id="GO:0004735">
    <property type="term" value="F:pyrroline-5-carboxylate reductase activity"/>
    <property type="evidence" value="ECO:0007669"/>
    <property type="project" value="UniProtKB-UniRule"/>
</dbReference>
<comment type="catalytic activity">
    <reaction evidence="4">
        <text>L-proline + NADP(+) = (S)-1-pyrroline-5-carboxylate + NADPH + 2 H(+)</text>
        <dbReference type="Rhea" id="RHEA:14109"/>
        <dbReference type="ChEBI" id="CHEBI:15378"/>
        <dbReference type="ChEBI" id="CHEBI:17388"/>
        <dbReference type="ChEBI" id="CHEBI:57783"/>
        <dbReference type="ChEBI" id="CHEBI:58349"/>
        <dbReference type="ChEBI" id="CHEBI:60039"/>
        <dbReference type="EC" id="1.5.1.2"/>
    </reaction>
</comment>
<dbReference type="InterPro" id="IPR028939">
    <property type="entry name" value="P5C_Rdtase_cat_N"/>
</dbReference>
<dbReference type="Gene3D" id="1.10.3730.10">
    <property type="entry name" value="ProC C-terminal domain-like"/>
    <property type="match status" value="1"/>
</dbReference>
<reference evidence="9" key="2">
    <citation type="submission" date="2023-01" db="EMBL/GenBank/DDBJ databases">
        <authorList>
            <person name="Sun Q."/>
            <person name="Evtushenko L."/>
        </authorList>
    </citation>
    <scope>NUCLEOTIDE SEQUENCE</scope>
    <source>
        <strain evidence="9">VKM B-1513</strain>
    </source>
</reference>
<dbReference type="Pfam" id="PF14748">
    <property type="entry name" value="P5CR_dimer"/>
    <property type="match status" value="1"/>
</dbReference>
<keyword evidence="4" id="KW-0641">Proline biosynthesis</keyword>
<dbReference type="Gene3D" id="3.40.50.720">
    <property type="entry name" value="NAD(P)-binding Rossmann-like Domain"/>
    <property type="match status" value="1"/>
</dbReference>
<proteinExistence type="inferred from homology"/>
<keyword evidence="10" id="KW-1185">Reference proteome</keyword>
<dbReference type="PANTHER" id="PTHR11645">
    <property type="entry name" value="PYRROLINE-5-CARBOXYLATE REDUCTASE"/>
    <property type="match status" value="1"/>
</dbReference>
<dbReference type="GO" id="GO:0005737">
    <property type="term" value="C:cytoplasm"/>
    <property type="evidence" value="ECO:0007669"/>
    <property type="project" value="UniProtKB-SubCell"/>
</dbReference>
<dbReference type="PIRSF" id="PIRSF000193">
    <property type="entry name" value="Pyrrol-5-carb_rd"/>
    <property type="match status" value="1"/>
</dbReference>
<comment type="caution">
    <text evidence="9">The sequence shown here is derived from an EMBL/GenBank/DDBJ whole genome shotgun (WGS) entry which is preliminary data.</text>
</comment>
<feature type="binding site" evidence="6">
    <location>
        <begin position="10"/>
        <end position="15"/>
    </location>
    <ligand>
        <name>NADP(+)</name>
        <dbReference type="ChEBI" id="CHEBI:58349"/>
    </ligand>
</feature>
<sequence length="285" mass="29092">MSKIEKIALIGGGHMGGALAAAWLRGGKRAKVAAENLIVVDPSPGETIQALAEKHDFTISEALSLEQAERADLVVLAIKVQAADTVAAHLNQVMRDDTALLSTIAGVSLNRLALAFGDRPIMRAIPNTASEIGAGVTVCVANEAGDALEAEITRLLKGAGSVEWVHDERLIGAVGAVSGAGPAYVFLLAEALAGAGVAEGLPRDLAERLARETIVGAGALLASSKKSPQELRRAVTPVGGTTQAALDVLMGGGGGLPELVRQAVAAAERRSRQLAANSGNGGRER</sequence>
<dbReference type="InterPro" id="IPR008927">
    <property type="entry name" value="6-PGluconate_DH-like_C_sf"/>
</dbReference>
<dbReference type="SUPFAM" id="SSF48179">
    <property type="entry name" value="6-phosphogluconate dehydrogenase C-terminal domain-like"/>
    <property type="match status" value="1"/>
</dbReference>
<dbReference type="RefSeq" id="WP_271185751.1">
    <property type="nucleotide sequence ID" value="NZ_BSFE01000002.1"/>
</dbReference>
<evidence type="ECO:0000256" key="6">
    <source>
        <dbReference type="PIRSR" id="PIRSR000193-1"/>
    </source>
</evidence>
<organism evidence="9 10">
    <name type="scientific">Maricaulis virginensis</name>
    <dbReference type="NCBI Taxonomy" id="144022"/>
    <lineage>
        <taxon>Bacteria</taxon>
        <taxon>Pseudomonadati</taxon>
        <taxon>Pseudomonadota</taxon>
        <taxon>Alphaproteobacteria</taxon>
        <taxon>Maricaulales</taxon>
        <taxon>Maricaulaceae</taxon>
        <taxon>Maricaulis</taxon>
    </lineage>
</organism>
<dbReference type="InterPro" id="IPR029036">
    <property type="entry name" value="P5CR_dimer"/>
</dbReference>
<comment type="subcellular location">
    <subcellularLocation>
        <location evidence="4">Cytoplasm</location>
    </subcellularLocation>
</comment>
<protein>
    <recommendedName>
        <fullName evidence="4 5">Pyrroline-5-carboxylate reductase</fullName>
        <shortName evidence="4">P5C reductase</shortName>
        <shortName evidence="4">P5CR</shortName>
        <ecNumber evidence="4 5">1.5.1.2</ecNumber>
    </recommendedName>
    <alternativeName>
        <fullName evidence="4">PCA reductase</fullName>
    </alternativeName>
</protein>
<evidence type="ECO:0000259" key="7">
    <source>
        <dbReference type="Pfam" id="PF03807"/>
    </source>
</evidence>
<comment type="function">
    <text evidence="4">Catalyzes the reduction of 1-pyrroline-5-carboxylate (PCA) to L-proline.</text>
</comment>
<dbReference type="SUPFAM" id="SSF51735">
    <property type="entry name" value="NAD(P)-binding Rossmann-fold domains"/>
    <property type="match status" value="1"/>
</dbReference>
<dbReference type="EMBL" id="BSFE01000002">
    <property type="protein sequence ID" value="GLK51368.1"/>
    <property type="molecule type" value="Genomic_DNA"/>
</dbReference>
<dbReference type="FunFam" id="1.10.3730.10:FF:000001">
    <property type="entry name" value="Pyrroline-5-carboxylate reductase"/>
    <property type="match status" value="1"/>
</dbReference>
<dbReference type="Pfam" id="PF03807">
    <property type="entry name" value="F420_oxidored"/>
    <property type="match status" value="1"/>
</dbReference>
<keyword evidence="4" id="KW-0963">Cytoplasm</keyword>
<keyword evidence="2 4" id="KW-0521">NADP</keyword>
<dbReference type="AlphaFoldDB" id="A0A9W6IK23"/>
<reference evidence="9" key="1">
    <citation type="journal article" date="2014" name="Int. J. Syst. Evol. Microbiol.">
        <title>Complete genome sequence of Corynebacterium casei LMG S-19264T (=DSM 44701T), isolated from a smear-ripened cheese.</title>
        <authorList>
            <consortium name="US DOE Joint Genome Institute (JGI-PGF)"/>
            <person name="Walter F."/>
            <person name="Albersmeier A."/>
            <person name="Kalinowski J."/>
            <person name="Ruckert C."/>
        </authorList>
    </citation>
    <scope>NUCLEOTIDE SEQUENCE</scope>
    <source>
        <strain evidence="9">VKM B-1513</strain>
    </source>
</reference>